<dbReference type="Proteomes" id="UP001500975">
    <property type="component" value="Unassembled WGS sequence"/>
</dbReference>
<sequence>MNDDDRALCAATAGLLQASGVLATWGLALSLLSGLVLALTGRSLPSAAWTAFAVVALMGLPERYLALRLRLDAALFDGLARDTIPTATAMDRALETLGLRRAADGQRTLADRVLGARQLLQRHGFAVVAQTIVFAMALAMQDWK</sequence>
<keyword evidence="1" id="KW-1133">Transmembrane helix</keyword>
<dbReference type="RefSeq" id="WP_345540478.1">
    <property type="nucleotide sequence ID" value="NZ_BAABGJ010000076.1"/>
</dbReference>
<keyword evidence="3" id="KW-1185">Reference proteome</keyword>
<keyword evidence="1" id="KW-0812">Transmembrane</keyword>
<evidence type="ECO:0000313" key="3">
    <source>
        <dbReference type="Proteomes" id="UP001500975"/>
    </source>
</evidence>
<evidence type="ECO:0000256" key="1">
    <source>
        <dbReference type="SAM" id="Phobius"/>
    </source>
</evidence>
<feature type="transmembrane region" description="Helical" evidence="1">
    <location>
        <begin position="47"/>
        <end position="66"/>
    </location>
</feature>
<protein>
    <submittedName>
        <fullName evidence="2">Uncharacterized protein</fullName>
    </submittedName>
</protein>
<reference evidence="3" key="1">
    <citation type="journal article" date="2019" name="Int. J. Syst. Evol. Microbiol.">
        <title>The Global Catalogue of Microorganisms (GCM) 10K type strain sequencing project: providing services to taxonomists for standard genome sequencing and annotation.</title>
        <authorList>
            <consortium name="The Broad Institute Genomics Platform"/>
            <consortium name="The Broad Institute Genome Sequencing Center for Infectious Disease"/>
            <person name="Wu L."/>
            <person name="Ma J."/>
        </authorList>
    </citation>
    <scope>NUCLEOTIDE SEQUENCE [LARGE SCALE GENOMIC DNA]</scope>
    <source>
        <strain evidence="3">JCM 17804</strain>
    </source>
</reference>
<dbReference type="EMBL" id="BAABGJ010000076">
    <property type="protein sequence ID" value="GAA4353000.1"/>
    <property type="molecule type" value="Genomic_DNA"/>
</dbReference>
<feature type="transmembrane region" description="Helical" evidence="1">
    <location>
        <begin position="124"/>
        <end position="141"/>
    </location>
</feature>
<name>A0ABP8I7Q5_9BURK</name>
<organism evidence="2 3">
    <name type="scientific">Variovorax defluvii</name>
    <dbReference type="NCBI Taxonomy" id="913761"/>
    <lineage>
        <taxon>Bacteria</taxon>
        <taxon>Pseudomonadati</taxon>
        <taxon>Pseudomonadota</taxon>
        <taxon>Betaproteobacteria</taxon>
        <taxon>Burkholderiales</taxon>
        <taxon>Comamonadaceae</taxon>
        <taxon>Variovorax</taxon>
    </lineage>
</organism>
<evidence type="ECO:0000313" key="2">
    <source>
        <dbReference type="EMBL" id="GAA4353000.1"/>
    </source>
</evidence>
<keyword evidence="1" id="KW-0472">Membrane</keyword>
<proteinExistence type="predicted"/>
<comment type="caution">
    <text evidence="2">The sequence shown here is derived from an EMBL/GenBank/DDBJ whole genome shotgun (WGS) entry which is preliminary data.</text>
</comment>
<gene>
    <name evidence="2" type="ORF">GCM10023165_42890</name>
</gene>
<accession>A0ABP8I7Q5</accession>